<proteinExistence type="predicted"/>
<dbReference type="RefSeq" id="WP_350446492.1">
    <property type="nucleotide sequence ID" value="NZ_CP158373.1"/>
</dbReference>
<evidence type="ECO:0000313" key="2">
    <source>
        <dbReference type="EMBL" id="XBY62113.1"/>
    </source>
</evidence>
<evidence type="ECO:0000256" key="1">
    <source>
        <dbReference type="SAM" id="MobiDB-lite"/>
    </source>
</evidence>
<protein>
    <submittedName>
        <fullName evidence="2">Uncharacterized protein</fullName>
    </submittedName>
</protein>
<name>A0AAU7XXK6_9PSED</name>
<accession>A0AAU7XXK6</accession>
<reference evidence="2" key="1">
    <citation type="submission" date="2023-08" db="EMBL/GenBank/DDBJ databases">
        <title>Increased levels of nutrients transform a symbiont into a lethal pathobiont.</title>
        <authorList>
            <person name="Lachnit T."/>
            <person name="Ulrich L."/>
            <person name="Willmer F.M."/>
            <person name="Hasenbein T."/>
            <person name="Steiner L.X."/>
            <person name="Wolters M."/>
            <person name="Herbst E.M."/>
            <person name="Deines P."/>
        </authorList>
    </citation>
    <scope>NUCLEOTIDE SEQUENCE</scope>
    <source>
        <strain evidence="2">T3</strain>
    </source>
</reference>
<dbReference type="AlphaFoldDB" id="A0AAU7XXK6"/>
<organism evidence="2">
    <name type="scientific">Pseudomonas solani</name>
    <dbReference type="NCBI Taxonomy" id="2731552"/>
    <lineage>
        <taxon>Bacteria</taxon>
        <taxon>Pseudomonadati</taxon>
        <taxon>Pseudomonadota</taxon>
        <taxon>Gammaproteobacteria</taxon>
        <taxon>Pseudomonadales</taxon>
        <taxon>Pseudomonadaceae</taxon>
        <taxon>Pseudomonas</taxon>
    </lineage>
</organism>
<gene>
    <name evidence="2" type="ORF">ABS648_19365</name>
</gene>
<dbReference type="EMBL" id="CP158373">
    <property type="protein sequence ID" value="XBY62113.1"/>
    <property type="molecule type" value="Genomic_DNA"/>
</dbReference>
<feature type="region of interest" description="Disordered" evidence="1">
    <location>
        <begin position="38"/>
        <end position="58"/>
    </location>
</feature>
<sequence length="613" mass="67281">MQLPDALKPWHPLLEGVAPELAEQLAAMLGRLQALVGPFRERTPNGPPEPDGLGDLQRRGPYERLLSSEWLLADEIPDEFLRRAAGGEHLFLAPQQRARRSSRLIVALFDAGPRQLGAPRLAHLAMLILLARRAREADGELRWGILQRPAWHDGLQGPADLNRVLEARSWTAAEPAHWQTWQAMIEALPAQPDERWLIGGTAEDAGISHGLQITTHLDGKALEVTLQQARSRRSLDLPLPPPAIGKRLLTGQFSLMALPGPQALTQPGVLHAPRVALTLPPVIARSGQMVALTLLDQKGALVFKLPPPHGKKNIVTKVRQQNWPAGNQPLAMAFQGKSLGAIVDTGAYLRFWQLQGFGAIKRPPLEELKASPGTANLLPLALVNSNHNGQRLYLLDAAGHLLYWNRDKQAASHEPPPLHRLDSDVLAMASFEDGRLYYLYKRDQSVVLQEMLSSHRTNVRLRIGEAGGTCKAFIARVANSYSLPACALLMDATPHEQWRLCRPKGLQGEGAEDWTLDVPGGWSAQGLVSNRESGDLSLVLMTSDRKGLSLYDGNTHHRFFDSPAPIARLSVCPASGLVAILTHARELVVYCSQRRVIRLRAQCTLADDPGAQP</sequence>